<dbReference type="EMBL" id="ATMH01011776">
    <property type="protein sequence ID" value="EPY15765.1"/>
    <property type="molecule type" value="Genomic_DNA"/>
</dbReference>
<evidence type="ECO:0000313" key="4">
    <source>
        <dbReference type="Proteomes" id="UP000015354"/>
    </source>
</evidence>
<dbReference type="SUPFAM" id="SSF47769">
    <property type="entry name" value="SAM/Pointed domain"/>
    <property type="match status" value="1"/>
</dbReference>
<keyword evidence="4" id="KW-1185">Reference proteome</keyword>
<evidence type="ECO:0000256" key="1">
    <source>
        <dbReference type="SAM" id="MobiDB-lite"/>
    </source>
</evidence>
<accession>S9UZ00</accession>
<dbReference type="PROSITE" id="PS50105">
    <property type="entry name" value="SAM_DOMAIN"/>
    <property type="match status" value="1"/>
</dbReference>
<feature type="domain" description="SAM" evidence="2">
    <location>
        <begin position="50"/>
        <end position="93"/>
    </location>
</feature>
<organism evidence="3 4">
    <name type="scientific">Strigomonas culicis</name>
    <dbReference type="NCBI Taxonomy" id="28005"/>
    <lineage>
        <taxon>Eukaryota</taxon>
        <taxon>Discoba</taxon>
        <taxon>Euglenozoa</taxon>
        <taxon>Kinetoplastea</taxon>
        <taxon>Metakinetoplastina</taxon>
        <taxon>Trypanosomatida</taxon>
        <taxon>Trypanosomatidae</taxon>
        <taxon>Strigomonadinae</taxon>
        <taxon>Strigomonas</taxon>
    </lineage>
</organism>
<gene>
    <name evidence="3" type="ORF">STCU_11781</name>
</gene>
<reference evidence="3 4" key="1">
    <citation type="journal article" date="2013" name="PLoS ONE">
        <title>Predicting the Proteins of Angomonas deanei, Strigomonas culicis and Their Respective Endosymbionts Reveals New Aspects of the Trypanosomatidae Family.</title>
        <authorList>
            <person name="Motta M.C."/>
            <person name="Martins A.C."/>
            <person name="de Souza S.S."/>
            <person name="Catta-Preta C.M."/>
            <person name="Silva R."/>
            <person name="Klein C.C."/>
            <person name="de Almeida L.G."/>
            <person name="de Lima Cunha O."/>
            <person name="Ciapina L.P."/>
            <person name="Brocchi M."/>
            <person name="Colabardini A.C."/>
            <person name="de Araujo Lima B."/>
            <person name="Machado C.R."/>
            <person name="de Almeida Soares C.M."/>
            <person name="Probst C.M."/>
            <person name="de Menezes C.B."/>
            <person name="Thompson C.E."/>
            <person name="Bartholomeu D.C."/>
            <person name="Gradia D.F."/>
            <person name="Pavoni D.P."/>
            <person name="Grisard E.C."/>
            <person name="Fantinatti-Garboggini F."/>
            <person name="Marchini F.K."/>
            <person name="Rodrigues-Luiz G.F."/>
            <person name="Wagner G."/>
            <person name="Goldman G.H."/>
            <person name="Fietto J.L."/>
            <person name="Elias M.C."/>
            <person name="Goldman M.H."/>
            <person name="Sagot M.F."/>
            <person name="Pereira M."/>
            <person name="Stoco P.H."/>
            <person name="de Mendonca-Neto R.P."/>
            <person name="Teixeira S.M."/>
            <person name="Maciel T.E."/>
            <person name="de Oliveira Mendes T.A."/>
            <person name="Urmenyi T.P."/>
            <person name="de Souza W."/>
            <person name="Schenkman S."/>
            <person name="de Vasconcelos A.T."/>
        </authorList>
    </citation>
    <scope>NUCLEOTIDE SEQUENCE [LARGE SCALE GENOMIC DNA]</scope>
</reference>
<evidence type="ECO:0000259" key="2">
    <source>
        <dbReference type="PROSITE" id="PS50105"/>
    </source>
</evidence>
<protein>
    <recommendedName>
        <fullName evidence="2">SAM domain-containing protein</fullName>
    </recommendedName>
</protein>
<proteinExistence type="predicted"/>
<dbReference type="InterPro" id="IPR013761">
    <property type="entry name" value="SAM/pointed_sf"/>
</dbReference>
<name>S9UZ00_9TRYP</name>
<dbReference type="InterPro" id="IPR001660">
    <property type="entry name" value="SAM"/>
</dbReference>
<dbReference type="Pfam" id="PF07647">
    <property type="entry name" value="SAM_2"/>
    <property type="match status" value="1"/>
</dbReference>
<dbReference type="Proteomes" id="UP000015354">
    <property type="component" value="Unassembled WGS sequence"/>
</dbReference>
<sequence>MLPHHKLAVVTAVVGAAVPLAAYSIVRVFTSKNKKDPTPYTFSQVSPYAWTTAQVCEWLGSKGVSKGTVTNFLRADISGRELASLTQRHVMQLCASSDDIRIVLSAHSDLFGVRDLEPKPSGANPRRERDNSVHTFLDDATCMFDVIVEPLDNRAVDDASGAPNGVPDVRPARSLPPPVVRRPAGGDAAAGAPAEHRRVAHRRFVAQAVGAAGCAAQPAAHARRGGPGRGEQDAATTCDAGRLSDPLAVPGNTLHFPGGAEQPVGARGLPDRKGGHHCAAPPSPLRRCPARQVRAGVSATARPAQRPGERAHPGGTRRAAEGGVQRGTRPGHQQATGAGAPQLRRQHDP</sequence>
<evidence type="ECO:0000313" key="3">
    <source>
        <dbReference type="EMBL" id="EPY15765.1"/>
    </source>
</evidence>
<feature type="region of interest" description="Disordered" evidence="1">
    <location>
        <begin position="220"/>
        <end position="349"/>
    </location>
</feature>
<feature type="region of interest" description="Disordered" evidence="1">
    <location>
        <begin position="158"/>
        <end position="197"/>
    </location>
</feature>
<dbReference type="Gene3D" id="1.10.150.50">
    <property type="entry name" value="Transcription Factor, Ets-1"/>
    <property type="match status" value="1"/>
</dbReference>
<comment type="caution">
    <text evidence="3">The sequence shown here is derived from an EMBL/GenBank/DDBJ whole genome shotgun (WGS) entry which is preliminary data.</text>
</comment>
<feature type="compositionally biased region" description="Low complexity" evidence="1">
    <location>
        <begin position="181"/>
        <end position="193"/>
    </location>
</feature>
<dbReference type="AlphaFoldDB" id="S9UZ00"/>